<dbReference type="PANTHER" id="PTHR24559:SF444">
    <property type="entry name" value="REVERSE TRANSCRIPTASE DOMAIN-CONTAINING PROTEIN"/>
    <property type="match status" value="1"/>
</dbReference>
<dbReference type="PROSITE" id="PS50878">
    <property type="entry name" value="RT_POL"/>
    <property type="match status" value="1"/>
</dbReference>
<accession>A0A6G0X7W1</accession>
<protein>
    <submittedName>
        <fullName evidence="2">Transposon Ty3-G Gag-Pol polyprotein</fullName>
    </submittedName>
</protein>
<dbReference type="EMBL" id="VUJU01008066">
    <property type="protein sequence ID" value="KAF0736105.1"/>
    <property type="molecule type" value="Genomic_DNA"/>
</dbReference>
<dbReference type="InterPro" id="IPR043128">
    <property type="entry name" value="Rev_trsase/Diguanyl_cyclase"/>
</dbReference>
<organism evidence="2 3">
    <name type="scientific">Aphis craccivora</name>
    <name type="common">Cowpea aphid</name>
    <dbReference type="NCBI Taxonomy" id="307492"/>
    <lineage>
        <taxon>Eukaryota</taxon>
        <taxon>Metazoa</taxon>
        <taxon>Ecdysozoa</taxon>
        <taxon>Arthropoda</taxon>
        <taxon>Hexapoda</taxon>
        <taxon>Insecta</taxon>
        <taxon>Pterygota</taxon>
        <taxon>Neoptera</taxon>
        <taxon>Paraneoptera</taxon>
        <taxon>Hemiptera</taxon>
        <taxon>Sternorrhyncha</taxon>
        <taxon>Aphidomorpha</taxon>
        <taxon>Aphidoidea</taxon>
        <taxon>Aphididae</taxon>
        <taxon>Aphidini</taxon>
        <taxon>Aphis</taxon>
        <taxon>Aphis</taxon>
    </lineage>
</organism>
<dbReference type="GO" id="GO:0071897">
    <property type="term" value="P:DNA biosynthetic process"/>
    <property type="evidence" value="ECO:0007669"/>
    <property type="project" value="UniProtKB-ARBA"/>
</dbReference>
<dbReference type="Gene3D" id="3.10.10.10">
    <property type="entry name" value="HIV Type 1 Reverse Transcriptase, subunit A, domain 1"/>
    <property type="match status" value="1"/>
</dbReference>
<dbReference type="PANTHER" id="PTHR24559">
    <property type="entry name" value="TRANSPOSON TY3-I GAG-POL POLYPROTEIN"/>
    <property type="match status" value="1"/>
</dbReference>
<dbReference type="CDD" id="cd01647">
    <property type="entry name" value="RT_LTR"/>
    <property type="match status" value="1"/>
</dbReference>
<dbReference type="SUPFAM" id="SSF56672">
    <property type="entry name" value="DNA/RNA polymerases"/>
    <property type="match status" value="1"/>
</dbReference>
<evidence type="ECO:0000313" key="2">
    <source>
        <dbReference type="EMBL" id="KAF0736105.1"/>
    </source>
</evidence>
<dbReference type="InterPro" id="IPR053134">
    <property type="entry name" value="RNA-dir_DNA_polymerase"/>
</dbReference>
<dbReference type="OrthoDB" id="6382339at2759"/>
<dbReference type="Pfam" id="PF00078">
    <property type="entry name" value="RVT_1"/>
    <property type="match status" value="1"/>
</dbReference>
<proteinExistence type="predicted"/>
<gene>
    <name evidence="2" type="ORF">FWK35_00028921</name>
</gene>
<dbReference type="Gene3D" id="3.30.70.270">
    <property type="match status" value="1"/>
</dbReference>
<evidence type="ECO:0000259" key="1">
    <source>
        <dbReference type="PROSITE" id="PS50878"/>
    </source>
</evidence>
<keyword evidence="3" id="KW-1185">Reference proteome</keyword>
<dbReference type="AlphaFoldDB" id="A0A6G0X7W1"/>
<dbReference type="InterPro" id="IPR043502">
    <property type="entry name" value="DNA/RNA_pol_sf"/>
</dbReference>
<reference evidence="2 3" key="1">
    <citation type="submission" date="2019-08" db="EMBL/GenBank/DDBJ databases">
        <title>Whole genome of Aphis craccivora.</title>
        <authorList>
            <person name="Voronova N.V."/>
            <person name="Shulinski R.S."/>
            <person name="Bandarenka Y.V."/>
            <person name="Zhorov D.G."/>
            <person name="Warner D."/>
        </authorList>
    </citation>
    <scope>NUCLEOTIDE SEQUENCE [LARGE SCALE GENOMIC DNA]</scope>
    <source>
        <strain evidence="2">180601</strain>
        <tissue evidence="2">Whole Body</tissue>
    </source>
</reference>
<dbReference type="Proteomes" id="UP000478052">
    <property type="component" value="Unassembled WGS sequence"/>
</dbReference>
<feature type="domain" description="Reverse transcriptase" evidence="1">
    <location>
        <begin position="36"/>
        <end position="202"/>
    </location>
</feature>
<sequence length="202" mass="23641">MKTVIVLMDVVSVYQRPRRLAPREKMAMDQQIQEWLAEDIIRPSCSEYASPVLLVKKKDETLRLCIDYRELNKKIVRDRYPLPLIDDQIDRLRGAVIFSTLDLRNGFFHVSVDEPSVKYTSFVVPSSQYEFLRTPFGLCISPPVFQRYVNFIFRDLIRLGYFIFSINSQNTSGTSSGEMKDKPKKYLIHFPISVLALYLFLR</sequence>
<name>A0A6G0X7W1_APHCR</name>
<dbReference type="InterPro" id="IPR000477">
    <property type="entry name" value="RT_dom"/>
</dbReference>
<evidence type="ECO:0000313" key="3">
    <source>
        <dbReference type="Proteomes" id="UP000478052"/>
    </source>
</evidence>
<comment type="caution">
    <text evidence="2">The sequence shown here is derived from an EMBL/GenBank/DDBJ whole genome shotgun (WGS) entry which is preliminary data.</text>
</comment>